<sequence>MGVGSGEETEKAETVRGASPKGPLETPSTCFYSPEQSRQDAQIASDVAQALRRHRQAGESMSMSGGSSEFHGMLTGSIDHSLSFTESFDQGLALAEGLEQGPDSGA</sequence>
<evidence type="ECO:0000313" key="2">
    <source>
        <dbReference type="EMBL" id="CAD8755330.1"/>
    </source>
</evidence>
<reference evidence="2" key="1">
    <citation type="submission" date="2021-01" db="EMBL/GenBank/DDBJ databases">
        <authorList>
            <person name="Corre E."/>
            <person name="Pelletier E."/>
            <person name="Niang G."/>
            <person name="Scheremetjew M."/>
            <person name="Finn R."/>
            <person name="Kale V."/>
            <person name="Holt S."/>
            <person name="Cochrane G."/>
            <person name="Meng A."/>
            <person name="Brown T."/>
            <person name="Cohen L."/>
        </authorList>
    </citation>
    <scope>NUCLEOTIDE SEQUENCE</scope>
    <source>
        <strain evidence="2">CCMP441</strain>
    </source>
</reference>
<accession>A0A6U5CF60</accession>
<proteinExistence type="predicted"/>
<feature type="compositionally biased region" description="Polar residues" evidence="1">
    <location>
        <begin position="26"/>
        <end position="42"/>
    </location>
</feature>
<feature type="compositionally biased region" description="Low complexity" evidence="1">
    <location>
        <begin position="58"/>
        <end position="69"/>
    </location>
</feature>
<organism evidence="2">
    <name type="scientific">Hemiselmis andersenii</name>
    <name type="common">Cryptophyte alga</name>
    <dbReference type="NCBI Taxonomy" id="464988"/>
    <lineage>
        <taxon>Eukaryota</taxon>
        <taxon>Cryptophyceae</taxon>
        <taxon>Cryptomonadales</taxon>
        <taxon>Hemiselmidaceae</taxon>
        <taxon>Hemiselmis</taxon>
    </lineage>
</organism>
<dbReference type="AlphaFoldDB" id="A0A6U5CF60"/>
<dbReference type="EMBL" id="HBFK01036089">
    <property type="protein sequence ID" value="CAD8755330.1"/>
    <property type="molecule type" value="Transcribed_RNA"/>
</dbReference>
<evidence type="ECO:0000256" key="1">
    <source>
        <dbReference type="SAM" id="MobiDB-lite"/>
    </source>
</evidence>
<protein>
    <submittedName>
        <fullName evidence="2">Uncharacterized protein</fullName>
    </submittedName>
</protein>
<feature type="region of interest" description="Disordered" evidence="1">
    <location>
        <begin position="1"/>
        <end position="72"/>
    </location>
</feature>
<gene>
    <name evidence="2" type="ORF">HAND1043_LOCUS21838</name>
</gene>
<name>A0A6U5CF60_HEMAN</name>